<dbReference type="EMBL" id="LNYG01000008">
    <property type="protein sequence ID" value="KTD11216.1"/>
    <property type="molecule type" value="Genomic_DNA"/>
</dbReference>
<feature type="domain" description="TRUD" evidence="5">
    <location>
        <begin position="155"/>
        <end position="306"/>
    </location>
</feature>
<dbReference type="HAMAP" id="MF_01082">
    <property type="entry name" value="TruD"/>
    <property type="match status" value="1"/>
</dbReference>
<dbReference type="AlphaFoldDB" id="A0A0W0UTJ8"/>
<feature type="active site" description="Nucleophile" evidence="4">
    <location>
        <position position="81"/>
    </location>
</feature>
<dbReference type="PANTHER" id="PTHR47811">
    <property type="entry name" value="TRNA PSEUDOURIDINE SYNTHASE D"/>
    <property type="match status" value="1"/>
</dbReference>
<dbReference type="PROSITE" id="PS01268">
    <property type="entry name" value="UPF0024"/>
    <property type="match status" value="1"/>
</dbReference>
<comment type="catalytic activity">
    <reaction evidence="4">
        <text>uridine(13) in tRNA = pseudouridine(13) in tRNA</text>
        <dbReference type="Rhea" id="RHEA:42540"/>
        <dbReference type="Rhea" id="RHEA-COMP:10105"/>
        <dbReference type="Rhea" id="RHEA-COMP:10106"/>
        <dbReference type="ChEBI" id="CHEBI:65314"/>
        <dbReference type="ChEBI" id="CHEBI:65315"/>
        <dbReference type="EC" id="5.4.99.27"/>
    </reaction>
</comment>
<comment type="function">
    <text evidence="4">Responsible for synthesis of pseudouridine from uracil-13 in transfer RNAs.</text>
</comment>
<dbReference type="SUPFAM" id="SSF55120">
    <property type="entry name" value="Pseudouridine synthase"/>
    <property type="match status" value="1"/>
</dbReference>
<dbReference type="Gene3D" id="3.30.2340.10">
    <property type="entry name" value="TruD, insertion domain"/>
    <property type="match status" value="1"/>
</dbReference>
<dbReference type="Proteomes" id="UP000054715">
    <property type="component" value="Unassembled WGS sequence"/>
</dbReference>
<keyword evidence="3 4" id="KW-0413">Isomerase</keyword>
<dbReference type="InterPro" id="IPR020103">
    <property type="entry name" value="PsdUridine_synth_cat_dom_sf"/>
</dbReference>
<dbReference type="InterPro" id="IPR020119">
    <property type="entry name" value="PsdUridine_synth_TruD_CS"/>
</dbReference>
<dbReference type="PROSITE" id="PS50984">
    <property type="entry name" value="TRUD"/>
    <property type="match status" value="1"/>
</dbReference>
<dbReference type="PATRIC" id="fig|455.5.peg.435"/>
<accession>A0A0W0UTJ8</accession>
<evidence type="ECO:0000259" key="5">
    <source>
        <dbReference type="PROSITE" id="PS50984"/>
    </source>
</evidence>
<dbReference type="GO" id="GO:0005829">
    <property type="term" value="C:cytosol"/>
    <property type="evidence" value="ECO:0007669"/>
    <property type="project" value="TreeGrafter"/>
</dbReference>
<dbReference type="InterPro" id="IPR011760">
    <property type="entry name" value="PsdUridine_synth_TruD_insert"/>
</dbReference>
<dbReference type="CDD" id="cd02575">
    <property type="entry name" value="PseudoU_synth_EcTruD"/>
    <property type="match status" value="1"/>
</dbReference>
<evidence type="ECO:0000256" key="1">
    <source>
        <dbReference type="ARBA" id="ARBA00007953"/>
    </source>
</evidence>
<evidence type="ECO:0000256" key="4">
    <source>
        <dbReference type="HAMAP-Rule" id="MF_01082"/>
    </source>
</evidence>
<dbReference type="GO" id="GO:0160150">
    <property type="term" value="F:tRNA pseudouridine(13) synthase activity"/>
    <property type="evidence" value="ECO:0007669"/>
    <property type="project" value="UniProtKB-EC"/>
</dbReference>
<keyword evidence="2 4" id="KW-0819">tRNA processing</keyword>
<evidence type="ECO:0000313" key="7">
    <source>
        <dbReference type="Proteomes" id="UP000054715"/>
    </source>
</evidence>
<comment type="caution">
    <text evidence="6">The sequence shown here is derived from an EMBL/GenBank/DDBJ whole genome shotgun (WGS) entry which is preliminary data.</text>
</comment>
<evidence type="ECO:0000256" key="3">
    <source>
        <dbReference type="ARBA" id="ARBA00023235"/>
    </source>
</evidence>
<gene>
    <name evidence="4" type="primary">truD</name>
    <name evidence="6" type="ORF">Ljam_0410</name>
</gene>
<comment type="similarity">
    <text evidence="1 4">Belongs to the pseudouridine synthase TruD family.</text>
</comment>
<dbReference type="GO" id="GO:0003723">
    <property type="term" value="F:RNA binding"/>
    <property type="evidence" value="ECO:0007669"/>
    <property type="project" value="InterPro"/>
</dbReference>
<organism evidence="6 7">
    <name type="scientific">Legionella jamestowniensis</name>
    <dbReference type="NCBI Taxonomy" id="455"/>
    <lineage>
        <taxon>Bacteria</taxon>
        <taxon>Pseudomonadati</taxon>
        <taxon>Pseudomonadota</taxon>
        <taxon>Gammaproteobacteria</taxon>
        <taxon>Legionellales</taxon>
        <taxon>Legionellaceae</taxon>
        <taxon>Legionella</taxon>
    </lineage>
</organism>
<sequence>MSDFKQKLAWAHGEPISTGKIKSIPEDFKVNEILGFELTGEGEHLYLQIEKKGLNTEELVRSLARMLSKSEKAISYAGLKDKEAVTTQWFSAHCPGETVNVEDLKGEGWRLLQAKRHAKKLRTGALAANEFILVVRNLTSPQKIEERLGQISINGVPNYFGPQRFGYSNNNLVKAEQLLLAGVRVKNHFLRGLYYSAARAFLFNQILSERVQTKTWNRAVAGDVMQLTGSNSIFSIEESDAVIEKRIAELDISPAAPLWGKGEERLTLQALAFQQKALSPYGAWCKALEQHGLERAYRSLRLVVEHMKWHWQDDNLHLSFQLTAGSYATAIMRELIVMD</sequence>
<dbReference type="OrthoDB" id="1550679at2"/>
<protein>
    <recommendedName>
        <fullName evidence="4">tRNA pseudouridine synthase D</fullName>
        <ecNumber evidence="4">5.4.99.27</ecNumber>
    </recommendedName>
    <alternativeName>
        <fullName evidence="4">tRNA pseudouridine(13) synthase</fullName>
    </alternativeName>
    <alternativeName>
        <fullName evidence="4">tRNA pseudouridylate synthase D</fullName>
    </alternativeName>
    <alternativeName>
        <fullName evidence="4">tRNA-uridine isomerase D</fullName>
    </alternativeName>
</protein>
<name>A0A0W0UTJ8_9GAMM</name>
<proteinExistence type="inferred from homology"/>
<dbReference type="Gene3D" id="3.30.2350.20">
    <property type="entry name" value="TruD, catalytic domain"/>
    <property type="match status" value="1"/>
</dbReference>
<dbReference type="RefSeq" id="WP_058448477.1">
    <property type="nucleotide sequence ID" value="NZ_CAAAJF010000004.1"/>
</dbReference>
<dbReference type="PANTHER" id="PTHR47811:SF1">
    <property type="entry name" value="TRNA PSEUDOURIDINE SYNTHASE D"/>
    <property type="match status" value="1"/>
</dbReference>
<dbReference type="STRING" id="455.Ljam_0410"/>
<dbReference type="InterPro" id="IPR043165">
    <property type="entry name" value="TruD_insert_sf"/>
</dbReference>
<dbReference type="InterPro" id="IPR050170">
    <property type="entry name" value="TruD_pseudoU_synthase"/>
</dbReference>
<dbReference type="InterPro" id="IPR042214">
    <property type="entry name" value="TruD_catalytic"/>
</dbReference>
<evidence type="ECO:0000256" key="2">
    <source>
        <dbReference type="ARBA" id="ARBA00022694"/>
    </source>
</evidence>
<dbReference type="GO" id="GO:0031119">
    <property type="term" value="P:tRNA pseudouridine synthesis"/>
    <property type="evidence" value="ECO:0007669"/>
    <property type="project" value="UniProtKB-UniRule"/>
</dbReference>
<dbReference type="Pfam" id="PF01142">
    <property type="entry name" value="TruD"/>
    <property type="match status" value="2"/>
</dbReference>
<reference evidence="6 7" key="1">
    <citation type="submission" date="2015-11" db="EMBL/GenBank/DDBJ databases">
        <title>Genomic analysis of 38 Legionella species identifies large and diverse effector repertoires.</title>
        <authorList>
            <person name="Burstein D."/>
            <person name="Amaro F."/>
            <person name="Zusman T."/>
            <person name="Lifshitz Z."/>
            <person name="Cohen O."/>
            <person name="Gilbert J.A."/>
            <person name="Pupko T."/>
            <person name="Shuman H.A."/>
            <person name="Segal G."/>
        </authorList>
    </citation>
    <scope>NUCLEOTIDE SEQUENCE [LARGE SCALE GENOMIC DNA]</scope>
    <source>
        <strain evidence="6 7">JA-26-G1-E2</strain>
    </source>
</reference>
<dbReference type="EC" id="5.4.99.27" evidence="4"/>
<evidence type="ECO:0000313" key="6">
    <source>
        <dbReference type="EMBL" id="KTD11216.1"/>
    </source>
</evidence>
<dbReference type="InterPro" id="IPR001656">
    <property type="entry name" value="PsdUridine_synth_TruD"/>
</dbReference>